<organism evidence="1 2">
    <name type="scientific">Amorphotheca resinae ATCC 22711</name>
    <dbReference type="NCBI Taxonomy" id="857342"/>
    <lineage>
        <taxon>Eukaryota</taxon>
        <taxon>Fungi</taxon>
        <taxon>Dikarya</taxon>
        <taxon>Ascomycota</taxon>
        <taxon>Pezizomycotina</taxon>
        <taxon>Leotiomycetes</taxon>
        <taxon>Helotiales</taxon>
        <taxon>Amorphothecaceae</taxon>
        <taxon>Amorphotheca</taxon>
    </lineage>
</organism>
<dbReference type="AlphaFoldDB" id="A0A2T3AR33"/>
<dbReference type="GeneID" id="36572882"/>
<gene>
    <name evidence="1" type="ORF">M430DRAFT_22949</name>
</gene>
<reference evidence="1 2" key="1">
    <citation type="journal article" date="2018" name="New Phytol.">
        <title>Comparative genomics and transcriptomics depict ericoid mycorrhizal fungi as versatile saprotrophs and plant mutualists.</title>
        <authorList>
            <person name="Martino E."/>
            <person name="Morin E."/>
            <person name="Grelet G.A."/>
            <person name="Kuo A."/>
            <person name="Kohler A."/>
            <person name="Daghino S."/>
            <person name="Barry K.W."/>
            <person name="Cichocki N."/>
            <person name="Clum A."/>
            <person name="Dockter R.B."/>
            <person name="Hainaut M."/>
            <person name="Kuo R.C."/>
            <person name="LaButti K."/>
            <person name="Lindahl B.D."/>
            <person name="Lindquist E.A."/>
            <person name="Lipzen A."/>
            <person name="Khouja H.R."/>
            <person name="Magnuson J."/>
            <person name="Murat C."/>
            <person name="Ohm R.A."/>
            <person name="Singer S.W."/>
            <person name="Spatafora J.W."/>
            <person name="Wang M."/>
            <person name="Veneault-Fourrey C."/>
            <person name="Henrissat B."/>
            <person name="Grigoriev I.V."/>
            <person name="Martin F.M."/>
            <person name="Perotto S."/>
        </authorList>
    </citation>
    <scope>NUCLEOTIDE SEQUENCE [LARGE SCALE GENOMIC DNA]</scope>
    <source>
        <strain evidence="1 2">ATCC 22711</strain>
    </source>
</reference>
<name>A0A2T3AR33_AMORE</name>
<proteinExistence type="predicted"/>
<sequence length="81" mass="8765">MTASPRYLSVLFQSMPDAFAEEVDVSIGGLISGRGEADVKTASRCAYCEADLQGVELGGREVLSHALGGKVFNHWKDDEKF</sequence>
<evidence type="ECO:0000313" key="1">
    <source>
        <dbReference type="EMBL" id="PSS08724.1"/>
    </source>
</evidence>
<dbReference type="RefSeq" id="XP_024717122.1">
    <property type="nucleotide sequence ID" value="XM_024864801.1"/>
</dbReference>
<dbReference type="InParanoid" id="A0A2T3AR33"/>
<protein>
    <submittedName>
        <fullName evidence="1">Uncharacterized protein</fullName>
    </submittedName>
</protein>
<evidence type="ECO:0000313" key="2">
    <source>
        <dbReference type="Proteomes" id="UP000241818"/>
    </source>
</evidence>
<keyword evidence="2" id="KW-1185">Reference proteome</keyword>
<dbReference type="Proteomes" id="UP000241818">
    <property type="component" value="Unassembled WGS sequence"/>
</dbReference>
<accession>A0A2T3AR33</accession>
<dbReference type="EMBL" id="KZ679018">
    <property type="protein sequence ID" value="PSS08724.1"/>
    <property type="molecule type" value="Genomic_DNA"/>
</dbReference>